<dbReference type="Pfam" id="PF24823">
    <property type="entry name" value="PH_RDR2"/>
    <property type="match status" value="1"/>
</dbReference>
<dbReference type="CDD" id="cd00590">
    <property type="entry name" value="RRM_SF"/>
    <property type="match status" value="1"/>
</dbReference>
<comment type="function">
    <text evidence="9">Probably involved in the RNA silencing pathway and required for the generation of small interfering RNAs (siRNAs).</text>
</comment>
<dbReference type="InterPro" id="IPR035979">
    <property type="entry name" value="RBD_domain_sf"/>
</dbReference>
<keyword evidence="3 9" id="KW-0808">Transferase</keyword>
<comment type="similarity">
    <text evidence="1 9">Belongs to the RdRP family.</text>
</comment>
<dbReference type="Proteomes" id="UP000827721">
    <property type="component" value="Unassembled WGS sequence"/>
</dbReference>
<name>A0ABQ8H933_9ROSI</name>
<evidence type="ECO:0000259" key="10">
    <source>
        <dbReference type="PROSITE" id="PS50102"/>
    </source>
</evidence>
<dbReference type="EMBL" id="JAFEMO010000013">
    <property type="protein sequence ID" value="KAH7550433.1"/>
    <property type="molecule type" value="Genomic_DNA"/>
</dbReference>
<dbReference type="InterPro" id="IPR057590">
    <property type="entry name" value="PH_RDR1/2-like"/>
</dbReference>
<keyword evidence="6 9" id="KW-0943">RNA-mediated gene silencing</keyword>
<evidence type="ECO:0000256" key="6">
    <source>
        <dbReference type="ARBA" id="ARBA00023158"/>
    </source>
</evidence>
<dbReference type="SUPFAM" id="SSF54928">
    <property type="entry name" value="RNA-binding domain, RBD"/>
    <property type="match status" value="1"/>
</dbReference>
<dbReference type="InterPro" id="IPR058763">
    <property type="entry name" value="RRM_RDR1/2-like"/>
</dbReference>
<gene>
    <name evidence="11" type="ORF">JRO89_XS13G0190500</name>
</gene>
<feature type="domain" description="RRM" evidence="10">
    <location>
        <begin position="10"/>
        <end position="93"/>
    </location>
</feature>
<keyword evidence="12" id="KW-1185">Reference proteome</keyword>
<dbReference type="Pfam" id="PF26250">
    <property type="entry name" value="RRM_RdRP1_2"/>
    <property type="match status" value="1"/>
</dbReference>
<organism evidence="11 12">
    <name type="scientific">Xanthoceras sorbifolium</name>
    <dbReference type="NCBI Taxonomy" id="99658"/>
    <lineage>
        <taxon>Eukaryota</taxon>
        <taxon>Viridiplantae</taxon>
        <taxon>Streptophyta</taxon>
        <taxon>Embryophyta</taxon>
        <taxon>Tracheophyta</taxon>
        <taxon>Spermatophyta</taxon>
        <taxon>Magnoliopsida</taxon>
        <taxon>eudicotyledons</taxon>
        <taxon>Gunneridae</taxon>
        <taxon>Pentapetalae</taxon>
        <taxon>rosids</taxon>
        <taxon>malvids</taxon>
        <taxon>Sapindales</taxon>
        <taxon>Sapindaceae</taxon>
        <taxon>Xanthoceroideae</taxon>
        <taxon>Xanthoceras</taxon>
    </lineage>
</organism>
<dbReference type="InterPro" id="IPR000504">
    <property type="entry name" value="RRM_dom"/>
</dbReference>
<dbReference type="PROSITE" id="PS50102">
    <property type="entry name" value="RRM"/>
    <property type="match status" value="1"/>
</dbReference>
<dbReference type="Pfam" id="PF05183">
    <property type="entry name" value="RdRP"/>
    <property type="match status" value="1"/>
</dbReference>
<evidence type="ECO:0000256" key="1">
    <source>
        <dbReference type="ARBA" id="ARBA00005762"/>
    </source>
</evidence>
<evidence type="ECO:0000256" key="9">
    <source>
        <dbReference type="RuleBase" id="RU363098"/>
    </source>
</evidence>
<evidence type="ECO:0000256" key="5">
    <source>
        <dbReference type="ARBA" id="ARBA00022884"/>
    </source>
</evidence>
<proteinExistence type="inferred from homology"/>
<accession>A0ABQ8H933</accession>
<evidence type="ECO:0000256" key="7">
    <source>
        <dbReference type="ARBA" id="ARBA00048744"/>
    </source>
</evidence>
<evidence type="ECO:0000313" key="11">
    <source>
        <dbReference type="EMBL" id="KAH7550433.1"/>
    </source>
</evidence>
<dbReference type="InterPro" id="IPR012677">
    <property type="entry name" value="Nucleotide-bd_a/b_plait_sf"/>
</dbReference>
<evidence type="ECO:0000313" key="12">
    <source>
        <dbReference type="Proteomes" id="UP000827721"/>
    </source>
</evidence>
<comment type="caution">
    <text evidence="11">The sequence shown here is derived from an EMBL/GenBank/DDBJ whole genome shotgun (WGS) entry which is preliminary data.</text>
</comment>
<dbReference type="InterPro" id="IPR007855">
    <property type="entry name" value="RDRP"/>
</dbReference>
<dbReference type="EC" id="2.7.7.48" evidence="9"/>
<evidence type="ECO:0000256" key="3">
    <source>
        <dbReference type="ARBA" id="ARBA00022679"/>
    </source>
</evidence>
<sequence>MGVLGESERATVWVSNISQTVVAKDLLDFLESQLGRDSVFALEIQTDRNNWKSRGVGRVQFASLDHKSKALDRSLNNRLIFKSRNLRISETYPDSSGRPVAKHVVDIISRPVEAKYRVEGSVLHVGFMREEERLCVLESWEGVRGWLMPERNRVEFWVSKNEEKEACCYKMEVLFEDVLEAVGCCSDGDGGGGGGKFNGLKYGPRIYQKISGPNIASKFRSDRYHISKENFDYIWVRTTDFSALKSIGQSTSFFWEIDEGSLTPDIFTSFPFYREDKIDLILEDAEEFCSTPEIVPLVKCIPGSDLAYEVLFQLNSLVHTQKISLAAANAQLIEILISLATETALGILQKLHKLNSICYDPVSFIKMQLHVMGRNNKSIPLSSHKRLMDHNIMSCYRALVTPSKIYCLGPELETSNYVVKNFATFASDFMRVTFVEEDWSKLPVNAVSTSIQQGIFAKPYRTNIYKRILSILRDGITIGDKKYEFLAFSASQLRSNSVWMFASNDKLSAADIREWMGCFNKIRSVSKCAARMGQLFSSSRQTLVVPLQDVEIIPDVEVTCDGITYCFSDGIGKISQSFARQVAQKCGLSHTPSAFQIRYGGYKGVIAVDRNSYRKLSLRGSMHKFESKNRMLNVTKWSESMPCFLNREIISLLSTLRIKDEVFESMQLEQLCLIGKMMSNREAALDVLQSLCGADSKNILVKMLLQGYEPNVEPYLSMMLQSHYENQLSDLKSRCRIYVPKGRLLIGCLDETGILDYGQVYIRITMTKDELECKGQSFFHRVDEKTSIVTGKVLVTKNPCLHPGDIRVLDAVYQVELEEKGLVDCILFPQKGKRPHPNECSGGDLDGDIFFISWDKDLIPCETEPPMDYAGGRPRIMDHDVTLEEIRQFFVDYMINDTLGAISTAHLVHADRDPDKARSAKCLHLATLHSMAVDFAKTGAPAEMPLALRPKEFPDFMERVEKDTYKSLGVLGKLYRATRDSIKQTRSNFVWSKEIAEASYDHDLEVNGFEAFLELAEHHKDLYAENISALMNYYRAETEDEILTGNLRNKPGYLQRDNIKYRDVKDRILVSLKKAQKEAKEWFESSSCNASEQQKLASAWYHVTYHPSYCRESIKFMSFPWIVGDILLNVKSANSRKVCTGTTTTNNETLAVLLKCR</sequence>
<dbReference type="Gene3D" id="3.30.70.330">
    <property type="match status" value="1"/>
</dbReference>
<dbReference type="Pfam" id="PF26253">
    <property type="entry name" value="RdRP_head"/>
    <property type="match status" value="1"/>
</dbReference>
<dbReference type="PANTHER" id="PTHR23079:SF5">
    <property type="entry name" value="RNA-DEPENDENT RNA POLYMERASE 2"/>
    <property type="match status" value="1"/>
</dbReference>
<keyword evidence="2 9" id="KW-0696">RNA-directed RNA polymerase</keyword>
<dbReference type="InterPro" id="IPR058751">
    <property type="entry name" value="RDRP_helical"/>
</dbReference>
<comment type="catalytic activity">
    <reaction evidence="7 9">
        <text>RNA(n) + a ribonucleoside 5'-triphosphate = RNA(n+1) + diphosphate</text>
        <dbReference type="Rhea" id="RHEA:21248"/>
        <dbReference type="Rhea" id="RHEA-COMP:14527"/>
        <dbReference type="Rhea" id="RHEA-COMP:17342"/>
        <dbReference type="ChEBI" id="CHEBI:33019"/>
        <dbReference type="ChEBI" id="CHEBI:61557"/>
        <dbReference type="ChEBI" id="CHEBI:140395"/>
        <dbReference type="EC" id="2.7.7.48"/>
    </reaction>
</comment>
<keyword evidence="5 8" id="KW-0694">RNA-binding</keyword>
<reference evidence="11 12" key="1">
    <citation type="submission" date="2021-02" db="EMBL/GenBank/DDBJ databases">
        <title>Plant Genome Project.</title>
        <authorList>
            <person name="Zhang R.-G."/>
        </authorList>
    </citation>
    <scope>NUCLEOTIDE SEQUENCE [LARGE SCALE GENOMIC DNA]</scope>
    <source>
        <tissue evidence="11">Leaves</tissue>
    </source>
</reference>
<evidence type="ECO:0000256" key="8">
    <source>
        <dbReference type="PROSITE-ProRule" id="PRU00176"/>
    </source>
</evidence>
<dbReference type="Pfam" id="PF26252">
    <property type="entry name" value="RdRP_helical"/>
    <property type="match status" value="1"/>
</dbReference>
<keyword evidence="4 9" id="KW-0548">Nucleotidyltransferase</keyword>
<dbReference type="InterPro" id="IPR057596">
    <property type="entry name" value="RDRP_core"/>
</dbReference>
<evidence type="ECO:0000256" key="2">
    <source>
        <dbReference type="ARBA" id="ARBA00022484"/>
    </source>
</evidence>
<evidence type="ECO:0000256" key="4">
    <source>
        <dbReference type="ARBA" id="ARBA00022695"/>
    </source>
</evidence>
<dbReference type="PANTHER" id="PTHR23079">
    <property type="entry name" value="RNA-DEPENDENT RNA POLYMERASE"/>
    <property type="match status" value="1"/>
</dbReference>
<dbReference type="InterPro" id="IPR058752">
    <property type="entry name" value="RDRP_C_head"/>
</dbReference>
<protein>
    <recommendedName>
        <fullName evidence="9">RNA-dependent RNA polymerase</fullName>
        <ecNumber evidence="9">2.7.7.48</ecNumber>
    </recommendedName>
</protein>